<dbReference type="Gene3D" id="2.20.230.10">
    <property type="entry name" value="Resuscitation-promoting factor rpfb"/>
    <property type="match status" value="1"/>
</dbReference>
<dbReference type="SMART" id="SM01208">
    <property type="entry name" value="G5"/>
    <property type="match status" value="1"/>
</dbReference>
<accession>A0A398CJ27</accession>
<dbReference type="PROSITE" id="PS51109">
    <property type="entry name" value="G5"/>
    <property type="match status" value="1"/>
</dbReference>
<dbReference type="PANTHER" id="PTHR35788">
    <property type="entry name" value="EXPORTED PROTEIN-RELATED"/>
    <property type="match status" value="1"/>
</dbReference>
<feature type="domain" description="G5" evidence="2">
    <location>
        <begin position="112"/>
        <end position="192"/>
    </location>
</feature>
<organism evidence="3 4">
    <name type="scientific">Cohnella faecalis</name>
    <dbReference type="NCBI Taxonomy" id="2315694"/>
    <lineage>
        <taxon>Bacteria</taxon>
        <taxon>Bacillati</taxon>
        <taxon>Bacillota</taxon>
        <taxon>Bacilli</taxon>
        <taxon>Bacillales</taxon>
        <taxon>Paenibacillaceae</taxon>
        <taxon>Cohnella</taxon>
    </lineage>
</organism>
<name>A0A398CJ27_9BACL</name>
<evidence type="ECO:0000313" key="3">
    <source>
        <dbReference type="EMBL" id="RIE02112.1"/>
    </source>
</evidence>
<dbReference type="AlphaFoldDB" id="A0A398CJ27"/>
<dbReference type="InterPro" id="IPR052913">
    <property type="entry name" value="Glycopeptide_resist_protein"/>
</dbReference>
<evidence type="ECO:0000259" key="2">
    <source>
        <dbReference type="PROSITE" id="PS51109"/>
    </source>
</evidence>
<evidence type="ECO:0000256" key="1">
    <source>
        <dbReference type="ARBA" id="ARBA00022729"/>
    </source>
</evidence>
<proteinExistence type="predicted"/>
<dbReference type="Pfam" id="PF04294">
    <property type="entry name" value="VanW"/>
    <property type="match status" value="1"/>
</dbReference>
<dbReference type="PANTHER" id="PTHR35788:SF1">
    <property type="entry name" value="EXPORTED PROTEIN"/>
    <property type="match status" value="1"/>
</dbReference>
<dbReference type="InterPro" id="IPR007391">
    <property type="entry name" value="Vancomycin_resist_VanW"/>
</dbReference>
<reference evidence="3 4" key="1">
    <citation type="submission" date="2018-09" db="EMBL/GenBank/DDBJ databases">
        <title>Cohnella cavernae sp. nov., isolated from a karst cave.</title>
        <authorList>
            <person name="Zhu H."/>
        </authorList>
    </citation>
    <scope>NUCLEOTIDE SEQUENCE [LARGE SCALE GENOMIC DNA]</scope>
    <source>
        <strain evidence="3 4">K2E09-144</strain>
    </source>
</reference>
<dbReference type="Pfam" id="PF07501">
    <property type="entry name" value="G5"/>
    <property type="match status" value="1"/>
</dbReference>
<keyword evidence="4" id="KW-1185">Reference proteome</keyword>
<dbReference type="Proteomes" id="UP000266340">
    <property type="component" value="Unassembled WGS sequence"/>
</dbReference>
<dbReference type="EMBL" id="QXJM01000039">
    <property type="protein sequence ID" value="RIE02112.1"/>
    <property type="molecule type" value="Genomic_DNA"/>
</dbReference>
<keyword evidence="1" id="KW-0732">Signal</keyword>
<comment type="caution">
    <text evidence="3">The sequence shown here is derived from an EMBL/GenBank/DDBJ whole genome shotgun (WGS) entry which is preliminary data.</text>
</comment>
<protein>
    <recommendedName>
        <fullName evidence="2">G5 domain-containing protein</fullName>
    </recommendedName>
</protein>
<gene>
    <name evidence="3" type="ORF">D3H35_15240</name>
</gene>
<dbReference type="InterPro" id="IPR011098">
    <property type="entry name" value="G5_dom"/>
</dbReference>
<evidence type="ECO:0000313" key="4">
    <source>
        <dbReference type="Proteomes" id="UP000266340"/>
    </source>
</evidence>
<sequence>MFQYGDIVSKAEKEYGWKEAPVIVKGKLTPGIGGGICQVSSTLYNAILEAGLDVVERRNHSLVVHYLPPGLDATFADGYVNFRFRNSTGKQLLIRTVVEDKRLTVKLFGTMPDNVVYRTETEQIKVVAPKVTYVANSKLALGSSDTLQKGEPGYVVDTYRLKYVDGKLVERKKLNRSTYKAQAELVAVNPADPLLHPEGARLPRLHRLRRMKAR</sequence>
<dbReference type="OrthoDB" id="9813301at2"/>